<name>A0ACC1BQS9_9ROSI</name>
<evidence type="ECO:0000313" key="1">
    <source>
        <dbReference type="EMBL" id="KAJ0101405.1"/>
    </source>
</evidence>
<accession>A0ACC1BQS9</accession>
<dbReference type="Proteomes" id="UP001164250">
    <property type="component" value="Chromosome 3"/>
</dbReference>
<reference evidence="2" key="1">
    <citation type="journal article" date="2023" name="G3 (Bethesda)">
        <title>Genome assembly and association tests identify interacting loci associated with vigor, precocity, and sex in interspecific pistachio rootstocks.</title>
        <authorList>
            <person name="Palmer W."/>
            <person name="Jacygrad E."/>
            <person name="Sagayaradj S."/>
            <person name="Cavanaugh K."/>
            <person name="Han R."/>
            <person name="Bertier L."/>
            <person name="Beede B."/>
            <person name="Kafkas S."/>
            <person name="Golino D."/>
            <person name="Preece J."/>
            <person name="Michelmore R."/>
        </authorList>
    </citation>
    <scope>NUCLEOTIDE SEQUENCE [LARGE SCALE GENOMIC DNA]</scope>
</reference>
<dbReference type="EMBL" id="CM047899">
    <property type="protein sequence ID" value="KAJ0101405.1"/>
    <property type="molecule type" value="Genomic_DNA"/>
</dbReference>
<organism evidence="1 2">
    <name type="scientific">Pistacia atlantica</name>
    <dbReference type="NCBI Taxonomy" id="434234"/>
    <lineage>
        <taxon>Eukaryota</taxon>
        <taxon>Viridiplantae</taxon>
        <taxon>Streptophyta</taxon>
        <taxon>Embryophyta</taxon>
        <taxon>Tracheophyta</taxon>
        <taxon>Spermatophyta</taxon>
        <taxon>Magnoliopsida</taxon>
        <taxon>eudicotyledons</taxon>
        <taxon>Gunneridae</taxon>
        <taxon>Pentapetalae</taxon>
        <taxon>rosids</taxon>
        <taxon>malvids</taxon>
        <taxon>Sapindales</taxon>
        <taxon>Anacardiaceae</taxon>
        <taxon>Pistacia</taxon>
    </lineage>
</organism>
<gene>
    <name evidence="1" type="ORF">Patl1_04957</name>
</gene>
<sequence>MGDLLRFLPSFCHLLCFCILFVSFVYGARELADDLSTKGARALLSSGQGIKLPLKKSGQITLSQLAIITVDLTEFAGLLGLEFSENSFIRQTTEIFSQIFGYCLPSLESSTGFLVFGDEAVAACSPQFRVPLVAGPNGYDKYYVDLVAITIGEKRLQMPSNDGSSSSSKVILDSGTPFSHLSSISLFRT</sequence>
<keyword evidence="2" id="KW-1185">Reference proteome</keyword>
<proteinExistence type="predicted"/>
<protein>
    <submittedName>
        <fullName evidence="1">Uncharacterized protein</fullName>
    </submittedName>
</protein>
<evidence type="ECO:0000313" key="2">
    <source>
        <dbReference type="Proteomes" id="UP001164250"/>
    </source>
</evidence>
<comment type="caution">
    <text evidence="1">The sequence shown here is derived from an EMBL/GenBank/DDBJ whole genome shotgun (WGS) entry which is preliminary data.</text>
</comment>